<name>A0A0V1AYQ2_TRISP</name>
<evidence type="ECO:0000313" key="1">
    <source>
        <dbReference type="EMBL" id="KRY29834.1"/>
    </source>
</evidence>
<dbReference type="EMBL" id="JYDH01000158">
    <property type="protein sequence ID" value="KRY29834.1"/>
    <property type="molecule type" value="Genomic_DNA"/>
</dbReference>
<organism evidence="1 2">
    <name type="scientific">Trichinella spiralis</name>
    <name type="common">Trichina worm</name>
    <dbReference type="NCBI Taxonomy" id="6334"/>
    <lineage>
        <taxon>Eukaryota</taxon>
        <taxon>Metazoa</taxon>
        <taxon>Ecdysozoa</taxon>
        <taxon>Nematoda</taxon>
        <taxon>Enoplea</taxon>
        <taxon>Dorylaimia</taxon>
        <taxon>Trichinellida</taxon>
        <taxon>Trichinellidae</taxon>
        <taxon>Trichinella</taxon>
    </lineage>
</organism>
<protein>
    <submittedName>
        <fullName evidence="1">Uncharacterized protein</fullName>
    </submittedName>
</protein>
<reference evidence="1 2" key="1">
    <citation type="submission" date="2015-01" db="EMBL/GenBank/DDBJ databases">
        <title>Evolution of Trichinella species and genotypes.</title>
        <authorList>
            <person name="Korhonen P.K."/>
            <person name="Edoardo P."/>
            <person name="Giuseppe L.R."/>
            <person name="Gasser R.B."/>
        </authorList>
    </citation>
    <scope>NUCLEOTIDE SEQUENCE [LARGE SCALE GENOMIC DNA]</scope>
    <source>
        <strain evidence="1">ISS3</strain>
    </source>
</reference>
<dbReference type="AlphaFoldDB" id="A0A0V1AYQ2"/>
<dbReference type="InParanoid" id="A0A0V1AYQ2"/>
<proteinExistence type="predicted"/>
<sequence length="281" mass="33151">MSIWLQWNMFIDSIDYALQGETMGMHKVRIVSLSPKAVSEQDGIVEVPEETDFSGITSLNKTVPFKILSLERGDLLEIPSRTVIEIPCRYPKPRVYVERRREEYTWRGEERSIRGEEKRGVYVERRREEYTWRGEERSIRGEEKRGVYVERRREEYTWRGEERSIRGEEKRGVYVKRSGYAWGYASGKIFKKIAAGYAPGKLYANICPQAMLGAMPPAKCSLCFRQIICKYLPSGYAWGYASGEIFVNSKKFRYFQKDSRRLRPRLRFRQFKKNIHPQVQP</sequence>
<dbReference type="OrthoDB" id="5930075at2759"/>
<comment type="caution">
    <text evidence="1">The sequence shown here is derived from an EMBL/GenBank/DDBJ whole genome shotgun (WGS) entry which is preliminary data.</text>
</comment>
<keyword evidence="2" id="KW-1185">Reference proteome</keyword>
<gene>
    <name evidence="1" type="ORF">T01_6319</name>
</gene>
<accession>A0A0V1AYQ2</accession>
<dbReference type="Proteomes" id="UP000054776">
    <property type="component" value="Unassembled WGS sequence"/>
</dbReference>
<evidence type="ECO:0000313" key="2">
    <source>
        <dbReference type="Proteomes" id="UP000054776"/>
    </source>
</evidence>